<dbReference type="InterPro" id="IPR018392">
    <property type="entry name" value="LysM"/>
</dbReference>
<dbReference type="EMBL" id="CYSE01000003">
    <property type="protein sequence ID" value="CUH79035.1"/>
    <property type="molecule type" value="Genomic_DNA"/>
</dbReference>
<gene>
    <name evidence="2" type="ORF">TRN7648_02290</name>
</gene>
<evidence type="ECO:0000313" key="3">
    <source>
        <dbReference type="Proteomes" id="UP000054935"/>
    </source>
</evidence>
<keyword evidence="3" id="KW-1185">Reference proteome</keyword>
<evidence type="ECO:0000259" key="1">
    <source>
        <dbReference type="PROSITE" id="PS51782"/>
    </source>
</evidence>
<reference evidence="2 3" key="1">
    <citation type="submission" date="2015-09" db="EMBL/GenBank/DDBJ databases">
        <authorList>
            <consortium name="Swine Surveillance"/>
        </authorList>
    </citation>
    <scope>NUCLEOTIDE SEQUENCE [LARGE SCALE GENOMIC DNA]</scope>
    <source>
        <strain evidence="2 3">CECT 7648</strain>
    </source>
</reference>
<dbReference type="SMART" id="SM00257">
    <property type="entry name" value="LysM"/>
    <property type="match status" value="1"/>
</dbReference>
<dbReference type="Gene3D" id="3.10.350.10">
    <property type="entry name" value="LysM domain"/>
    <property type="match status" value="1"/>
</dbReference>
<dbReference type="CDD" id="cd00118">
    <property type="entry name" value="LysM"/>
    <property type="match status" value="1"/>
</dbReference>
<dbReference type="Proteomes" id="UP000054935">
    <property type="component" value="Unassembled WGS sequence"/>
</dbReference>
<dbReference type="InterPro" id="IPR052196">
    <property type="entry name" value="Bact_Kbp"/>
</dbReference>
<dbReference type="PROSITE" id="PS51782">
    <property type="entry name" value="LYSM"/>
    <property type="match status" value="1"/>
</dbReference>
<dbReference type="OrthoDB" id="370541at2"/>
<feature type="domain" description="LysM" evidence="1">
    <location>
        <begin position="138"/>
        <end position="187"/>
    </location>
</feature>
<evidence type="ECO:0000313" key="2">
    <source>
        <dbReference type="EMBL" id="CUH79035.1"/>
    </source>
</evidence>
<dbReference type="AlphaFoldDB" id="A0A0P1GCB9"/>
<dbReference type="InterPro" id="IPR036779">
    <property type="entry name" value="LysM_dom_sf"/>
</dbReference>
<protein>
    <submittedName>
        <fullName evidence="2">LysM domain/BON superfamily protein</fullName>
    </submittedName>
</protein>
<dbReference type="RefSeq" id="WP_083499845.1">
    <property type="nucleotide sequence ID" value="NZ_CYSE01000003.1"/>
</dbReference>
<dbReference type="Pfam" id="PF01476">
    <property type="entry name" value="LysM"/>
    <property type="match status" value="1"/>
</dbReference>
<accession>A0A0P1GCB9</accession>
<dbReference type="SUPFAM" id="SSF54106">
    <property type="entry name" value="LysM domain"/>
    <property type="match status" value="1"/>
</dbReference>
<proteinExistence type="predicted"/>
<sequence length="190" mass="19869">MIRMALFALGFLAITVTLVIMQPGASRKAAEAPSVEPVVTRAAPQVDPLEPMSGLADVAAPKVAQPLPPVQRPQVARGGDMDDQSLRKMTWDTLSSLNHATGRETAPGQPGSLLHTIVRRSLDAPAAGQAAPQGVAPTIYVVQPGDSLVSIADKVYGDVNMTGPLFAANQAILTRPDDLAPGQTLVLPRK</sequence>
<dbReference type="STRING" id="441103.TRN7648_02290"/>
<dbReference type="PANTHER" id="PTHR34700:SF4">
    <property type="entry name" value="PHAGE-LIKE ELEMENT PBSX PROTEIN XKDP"/>
    <property type="match status" value="1"/>
</dbReference>
<name>A0A0P1GCB9_9RHOB</name>
<dbReference type="PANTHER" id="PTHR34700">
    <property type="entry name" value="POTASSIUM BINDING PROTEIN KBP"/>
    <property type="match status" value="1"/>
</dbReference>
<organism evidence="2 3">
    <name type="scientific">Tropicibacter naphthalenivorans</name>
    <dbReference type="NCBI Taxonomy" id="441103"/>
    <lineage>
        <taxon>Bacteria</taxon>
        <taxon>Pseudomonadati</taxon>
        <taxon>Pseudomonadota</taxon>
        <taxon>Alphaproteobacteria</taxon>
        <taxon>Rhodobacterales</taxon>
        <taxon>Roseobacteraceae</taxon>
        <taxon>Tropicibacter</taxon>
    </lineage>
</organism>